<organism evidence="2 3">
    <name type="scientific">Tepidimonas aquatica</name>
    <dbReference type="NCBI Taxonomy" id="247482"/>
    <lineage>
        <taxon>Bacteria</taxon>
        <taxon>Pseudomonadati</taxon>
        <taxon>Pseudomonadota</taxon>
        <taxon>Betaproteobacteria</taxon>
        <taxon>Burkholderiales</taxon>
        <taxon>Tepidimonas</taxon>
    </lineage>
</organism>
<name>A0A554W411_9BURK</name>
<gene>
    <name evidence="2" type="ORF">Taqua_02547</name>
</gene>
<dbReference type="OrthoDB" id="9794834at2"/>
<dbReference type="InterPro" id="IPR052345">
    <property type="entry name" value="Rad_response_metalloprotease"/>
</dbReference>
<dbReference type="EMBL" id="VJNA01000075">
    <property type="protein sequence ID" value="TSE18325.1"/>
    <property type="molecule type" value="Genomic_DNA"/>
</dbReference>
<accession>A0A554W411</accession>
<evidence type="ECO:0000313" key="2">
    <source>
        <dbReference type="EMBL" id="TSE18325.1"/>
    </source>
</evidence>
<reference evidence="2 3" key="1">
    <citation type="submission" date="2019-07" db="EMBL/GenBank/DDBJ databases">
        <title>Tepidimonas aquatica CLN-1 draft genome.</title>
        <authorList>
            <person name="Da Costa M.S."/>
            <person name="Froufe H.J.C."/>
            <person name="Egas C."/>
            <person name="Albuquerque L."/>
        </authorList>
    </citation>
    <scope>NUCLEOTIDE SEQUENCE [LARGE SCALE GENOMIC DNA]</scope>
    <source>
        <strain evidence="2 3">CLN-1</strain>
    </source>
</reference>
<dbReference type="Pfam" id="PF01381">
    <property type="entry name" value="HTH_3"/>
    <property type="match status" value="1"/>
</dbReference>
<dbReference type="PROSITE" id="PS50943">
    <property type="entry name" value="HTH_CROC1"/>
    <property type="match status" value="1"/>
</dbReference>
<dbReference type="SMART" id="SM00530">
    <property type="entry name" value="HTH_XRE"/>
    <property type="match status" value="1"/>
</dbReference>
<sequence length="218" mass="24558">MLERLSHRLIGFRVKAAREAAGWTQERLAELLGLNDRQSVSDLENGKRRLQPDELVLLSDALGRDLEFFLDSFAVAGEAQFSWRASPGVPEDDLDGFELRAGQWIGLLRWLREGEQTQSPLKFSLRLTTQNTFEEAIARAEELVERLSLSPVPAERLIEAVERDLDIPVLFVDTLTTPEGDTVSGATCHLQDLGVILINRNEIEARRYFVAPEIFITA</sequence>
<dbReference type="RefSeq" id="WP_144326981.1">
    <property type="nucleotide sequence ID" value="NZ_VJNA01000075.1"/>
</dbReference>
<dbReference type="PANTHER" id="PTHR43236:SF1">
    <property type="entry name" value="BLL7220 PROTEIN"/>
    <property type="match status" value="1"/>
</dbReference>
<feature type="domain" description="HTH cro/C1-type" evidence="1">
    <location>
        <begin position="14"/>
        <end position="69"/>
    </location>
</feature>
<dbReference type="SUPFAM" id="SSF47413">
    <property type="entry name" value="lambda repressor-like DNA-binding domains"/>
    <property type="match status" value="1"/>
</dbReference>
<keyword evidence="3" id="KW-1185">Reference proteome</keyword>
<dbReference type="AlphaFoldDB" id="A0A554W411"/>
<dbReference type="Proteomes" id="UP000318554">
    <property type="component" value="Unassembled WGS sequence"/>
</dbReference>
<protein>
    <submittedName>
        <fullName evidence="2">Transcriptional regulator, y4mF family</fullName>
    </submittedName>
</protein>
<evidence type="ECO:0000313" key="3">
    <source>
        <dbReference type="Proteomes" id="UP000318554"/>
    </source>
</evidence>
<comment type="caution">
    <text evidence="2">The sequence shown here is derived from an EMBL/GenBank/DDBJ whole genome shotgun (WGS) entry which is preliminary data.</text>
</comment>
<dbReference type="PANTHER" id="PTHR43236">
    <property type="entry name" value="ANTITOXIN HIGA1"/>
    <property type="match status" value="1"/>
</dbReference>
<dbReference type="InterPro" id="IPR001387">
    <property type="entry name" value="Cro/C1-type_HTH"/>
</dbReference>
<dbReference type="CDD" id="cd00093">
    <property type="entry name" value="HTH_XRE"/>
    <property type="match status" value="1"/>
</dbReference>
<dbReference type="InterPro" id="IPR010982">
    <property type="entry name" value="Lambda_DNA-bd_dom_sf"/>
</dbReference>
<dbReference type="GO" id="GO:0003677">
    <property type="term" value="F:DNA binding"/>
    <property type="evidence" value="ECO:0007669"/>
    <property type="project" value="InterPro"/>
</dbReference>
<dbReference type="Gene3D" id="1.10.260.40">
    <property type="entry name" value="lambda repressor-like DNA-binding domains"/>
    <property type="match status" value="1"/>
</dbReference>
<proteinExistence type="predicted"/>
<evidence type="ECO:0000259" key="1">
    <source>
        <dbReference type="PROSITE" id="PS50943"/>
    </source>
</evidence>